<gene>
    <name evidence="3" type="primary">mdoG</name>
    <name evidence="3" type="ORF">CM83_11459</name>
</gene>
<evidence type="ECO:0000256" key="2">
    <source>
        <dbReference type="SAM" id="SignalP"/>
    </source>
</evidence>
<name>A0A0A9XSW4_LYGHE</name>
<evidence type="ECO:0000256" key="1">
    <source>
        <dbReference type="SAM" id="MobiDB-lite"/>
    </source>
</evidence>
<feature type="signal peptide" evidence="2">
    <location>
        <begin position="1"/>
        <end position="19"/>
    </location>
</feature>
<feature type="region of interest" description="Disordered" evidence="1">
    <location>
        <begin position="30"/>
        <end position="96"/>
    </location>
</feature>
<keyword evidence="2" id="KW-0732">Signal</keyword>
<accession>A0A0A9XSW4</accession>
<sequence length="146" mass="16164">GVAMKFLGALITLVGVSMSQMIWSPNLLPNSASPPSVPYRTEHTGRQSQLGQRISWQSQNPQQPSSSRQEFSQMLDPRLTGPVVFPPGHDGGYRPVPQVTERVQEWAITSLPESESWPHVSQLDVQPLQQTSAVINTHLPAYIQNI</sequence>
<feature type="compositionally biased region" description="Low complexity" evidence="1">
    <location>
        <begin position="55"/>
        <end position="69"/>
    </location>
</feature>
<reference evidence="3" key="1">
    <citation type="journal article" date="2014" name="PLoS ONE">
        <title>Transcriptome-Based Identification of ABC Transporters in the Western Tarnished Plant Bug Lygus hesperus.</title>
        <authorList>
            <person name="Hull J.J."/>
            <person name="Chaney K."/>
            <person name="Geib S.M."/>
            <person name="Fabrick J.A."/>
            <person name="Brent C.S."/>
            <person name="Walsh D."/>
            <person name="Lavine L.C."/>
        </authorList>
    </citation>
    <scope>NUCLEOTIDE SEQUENCE</scope>
</reference>
<dbReference type="AlphaFoldDB" id="A0A0A9XSW4"/>
<feature type="non-terminal residue" evidence="3">
    <location>
        <position position="1"/>
    </location>
</feature>
<proteinExistence type="predicted"/>
<reference evidence="3" key="2">
    <citation type="submission" date="2014-07" db="EMBL/GenBank/DDBJ databases">
        <authorList>
            <person name="Hull J."/>
        </authorList>
    </citation>
    <scope>NUCLEOTIDE SEQUENCE</scope>
</reference>
<organism evidence="3">
    <name type="scientific">Lygus hesperus</name>
    <name type="common">Western plant bug</name>
    <dbReference type="NCBI Taxonomy" id="30085"/>
    <lineage>
        <taxon>Eukaryota</taxon>
        <taxon>Metazoa</taxon>
        <taxon>Ecdysozoa</taxon>
        <taxon>Arthropoda</taxon>
        <taxon>Hexapoda</taxon>
        <taxon>Insecta</taxon>
        <taxon>Pterygota</taxon>
        <taxon>Neoptera</taxon>
        <taxon>Paraneoptera</taxon>
        <taxon>Hemiptera</taxon>
        <taxon>Heteroptera</taxon>
        <taxon>Panheteroptera</taxon>
        <taxon>Cimicomorpha</taxon>
        <taxon>Miridae</taxon>
        <taxon>Mirini</taxon>
        <taxon>Lygus</taxon>
    </lineage>
</organism>
<protein>
    <submittedName>
        <fullName evidence="3">Glucans biosynthesis protein G</fullName>
    </submittedName>
</protein>
<evidence type="ECO:0000313" key="3">
    <source>
        <dbReference type="EMBL" id="JAG22736.1"/>
    </source>
</evidence>
<feature type="chain" id="PRO_5002071936" evidence="2">
    <location>
        <begin position="20"/>
        <end position="146"/>
    </location>
</feature>
<dbReference type="EMBL" id="GBHO01020868">
    <property type="protein sequence ID" value="JAG22736.1"/>
    <property type="molecule type" value="Transcribed_RNA"/>
</dbReference>